<reference evidence="4" key="2">
    <citation type="submission" date="2018-07" db="EMBL/GenBank/DDBJ databases">
        <authorList>
            <person name="Quirk P.G."/>
            <person name="Krulwich T.A."/>
        </authorList>
    </citation>
    <scope>NUCLEOTIDE SEQUENCE</scope>
</reference>
<organism evidence="4">
    <name type="scientific">Culicoides sonorensis</name>
    <name type="common">Biting midge</name>
    <dbReference type="NCBI Taxonomy" id="179676"/>
    <lineage>
        <taxon>Eukaryota</taxon>
        <taxon>Metazoa</taxon>
        <taxon>Ecdysozoa</taxon>
        <taxon>Arthropoda</taxon>
        <taxon>Hexapoda</taxon>
        <taxon>Insecta</taxon>
        <taxon>Pterygota</taxon>
        <taxon>Neoptera</taxon>
        <taxon>Endopterygota</taxon>
        <taxon>Diptera</taxon>
        <taxon>Nematocera</taxon>
        <taxon>Chironomoidea</taxon>
        <taxon>Ceratopogonidae</taxon>
        <taxon>Ceratopogoninae</taxon>
        <taxon>Culicoides</taxon>
        <taxon>Monoculicoides</taxon>
    </lineage>
</organism>
<dbReference type="AlphaFoldDB" id="A0A336M4A4"/>
<keyword evidence="2" id="KW-0472">Membrane</keyword>
<feature type="transmembrane region" description="Helical" evidence="2">
    <location>
        <begin position="118"/>
        <end position="137"/>
    </location>
</feature>
<name>A0A336M4A4_CULSO</name>
<dbReference type="EMBL" id="UFQS01000381">
    <property type="protein sequence ID" value="SSX03404.1"/>
    <property type="molecule type" value="Genomic_DNA"/>
</dbReference>
<feature type="transmembrane region" description="Helical" evidence="2">
    <location>
        <begin position="6"/>
        <end position="25"/>
    </location>
</feature>
<evidence type="ECO:0000256" key="1">
    <source>
        <dbReference type="SAM" id="MobiDB-lite"/>
    </source>
</evidence>
<keyword evidence="2" id="KW-1133">Transmembrane helix</keyword>
<evidence type="ECO:0000256" key="2">
    <source>
        <dbReference type="SAM" id="Phobius"/>
    </source>
</evidence>
<accession>A0A336M4A4</accession>
<dbReference type="VEuPathDB" id="VectorBase:CSON009587"/>
<feature type="region of interest" description="Disordered" evidence="1">
    <location>
        <begin position="148"/>
        <end position="172"/>
    </location>
</feature>
<dbReference type="EMBL" id="UFQT01000381">
    <property type="protein sequence ID" value="SSX23769.1"/>
    <property type="molecule type" value="Genomic_DNA"/>
</dbReference>
<evidence type="ECO:0000313" key="3">
    <source>
        <dbReference type="EMBL" id="SSX03404.1"/>
    </source>
</evidence>
<evidence type="ECO:0000313" key="4">
    <source>
        <dbReference type="EMBL" id="SSX23769.1"/>
    </source>
</evidence>
<gene>
    <name evidence="4" type="primary">CSON009587</name>
</gene>
<proteinExistence type="predicted"/>
<reference evidence="3" key="1">
    <citation type="submission" date="2018-04" db="EMBL/GenBank/DDBJ databases">
        <authorList>
            <person name="Go L.Y."/>
            <person name="Mitchell J.A."/>
        </authorList>
    </citation>
    <scope>NUCLEOTIDE SEQUENCE</scope>
    <source>
        <tissue evidence="3">Whole organism</tissue>
    </source>
</reference>
<keyword evidence="2" id="KW-0812">Transmembrane</keyword>
<protein>
    <submittedName>
        <fullName evidence="4">CSON009587 protein</fullName>
    </submittedName>
</protein>
<sequence length="232" mass="26311">MDNSSYFWGPIITILVLLSIFRILCIKSMKTPVVGTTDTVTPVNSVNNMITGNTSIYTIDTQNERTNRVRNDNTIRRNLSKDDPPSYEEALRMPGFIQNVFVTSNPILFMRISKNTRLSDMIGFSSFILIILILFILKMCCISCRKQAKSPGSASPATARVPRSRSVNMTNARHNTRNISVYTIETHNERTNHNRTGNQSHIDMARPNLSRDSVKDEPPTYEEALRMPIVNQ</sequence>